<evidence type="ECO:0000256" key="5">
    <source>
        <dbReference type="PROSITE-ProRule" id="PRU01191"/>
    </source>
</evidence>
<keyword evidence="6" id="KW-1185">Reference proteome</keyword>
<feature type="region of interest" description="Leucine repeat II (LRII)" evidence="5">
    <location>
        <begin position="195"/>
        <end position="227"/>
    </location>
</feature>
<dbReference type="PROSITE" id="PS50985">
    <property type="entry name" value="GRAS"/>
    <property type="match status" value="1"/>
</dbReference>
<dbReference type="GO" id="GO:0005634">
    <property type="term" value="C:nucleus"/>
    <property type="evidence" value="ECO:0007669"/>
    <property type="project" value="UniProtKB-SubCell"/>
</dbReference>
<accession>A0A6P3ZK48</accession>
<keyword evidence="4" id="KW-0539">Nucleus</keyword>
<keyword evidence="2" id="KW-0805">Transcription regulation</keyword>
<organism evidence="6 7">
    <name type="scientific">Ziziphus jujuba</name>
    <name type="common">Chinese jujube</name>
    <name type="synonym">Ziziphus sativa</name>
    <dbReference type="NCBI Taxonomy" id="326968"/>
    <lineage>
        <taxon>Eukaryota</taxon>
        <taxon>Viridiplantae</taxon>
        <taxon>Streptophyta</taxon>
        <taxon>Embryophyta</taxon>
        <taxon>Tracheophyta</taxon>
        <taxon>Spermatophyta</taxon>
        <taxon>Magnoliopsida</taxon>
        <taxon>eudicotyledons</taxon>
        <taxon>Gunneridae</taxon>
        <taxon>Pentapetalae</taxon>
        <taxon>rosids</taxon>
        <taxon>fabids</taxon>
        <taxon>Rosales</taxon>
        <taxon>Rhamnaceae</taxon>
        <taxon>Paliureae</taxon>
        <taxon>Ziziphus</taxon>
    </lineage>
</organism>
<dbReference type="KEGG" id="zju:107416446"/>
<evidence type="ECO:0000256" key="4">
    <source>
        <dbReference type="ARBA" id="ARBA00023242"/>
    </source>
</evidence>
<evidence type="ECO:0000256" key="3">
    <source>
        <dbReference type="ARBA" id="ARBA00023163"/>
    </source>
</evidence>
<evidence type="ECO:0000313" key="7">
    <source>
        <dbReference type="RefSeq" id="XP_015880415.1"/>
    </source>
</evidence>
<feature type="short sequence motif" description="VHIID" evidence="5">
    <location>
        <begin position="150"/>
        <end position="154"/>
    </location>
</feature>
<comment type="caution">
    <text evidence="5">Lacks conserved residue(s) required for the propagation of feature annotation.</text>
</comment>
<feature type="region of interest" description="SAW" evidence="5">
    <location>
        <begin position="354"/>
        <end position="429"/>
    </location>
</feature>
<dbReference type="Pfam" id="PF03514">
    <property type="entry name" value="GRAS"/>
    <property type="match status" value="1"/>
</dbReference>
<dbReference type="GeneID" id="107416446"/>
<protein>
    <submittedName>
        <fullName evidence="7">Scarecrow-like protein 3</fullName>
    </submittedName>
</protein>
<comment type="subcellular location">
    <subcellularLocation>
        <location evidence="1">Nucleus</location>
    </subcellularLocation>
</comment>
<proteinExistence type="inferred from homology"/>
<dbReference type="Proteomes" id="UP001652623">
    <property type="component" value="Chromosome 4"/>
</dbReference>
<name>A0A6P3ZK48_ZIZJJ</name>
<evidence type="ECO:0000256" key="1">
    <source>
        <dbReference type="ARBA" id="ARBA00004123"/>
    </source>
</evidence>
<comment type="similarity">
    <text evidence="5">Belongs to the GRAS family.</text>
</comment>
<keyword evidence="3" id="KW-0804">Transcription</keyword>
<gene>
    <name evidence="7" type="primary">LOC107416446</name>
</gene>
<reference evidence="7" key="1">
    <citation type="submission" date="2025-08" db="UniProtKB">
        <authorList>
            <consortium name="RefSeq"/>
        </authorList>
    </citation>
    <scope>IDENTIFICATION</scope>
    <source>
        <tissue evidence="7">Seedling</tissue>
    </source>
</reference>
<dbReference type="PANTHER" id="PTHR31636">
    <property type="entry name" value="OSJNBA0084A10.13 PROTEIN-RELATED"/>
    <property type="match status" value="1"/>
</dbReference>
<sequence length="430" mass="48155">MNNCSSSSSPSLHPDVTLTLTIPSSSSKASPLEPEQRGIYLIQHLITCAKHTASGNLHHADSCLRQISHLASISGDSLQRLAARFASALALRLVKHWPGVYKALSYTQRPNNPELDLARRVFRKAFPYLGFAYSIIARTLLQSMSHEGVIHIVDLGSGDTKLWVPLIRSFALLPSGIIPHLRISCVHGDKAVLDKLGQRLVKEAQALDMTFQYNPINVANLKELDIVMFEQRSGEALAFVSVLNLHALLAEDDRVDAHFFRGKSKDAGIVVKECKQMEKFLTTIRSMCPKVVLLVEQEADHNLNRLVDRLVGSLNYYSAVFDSLDVTFGSSSSLMEERLALEEMFGREIENIIACEGLERVERHERYGRWLVRFGGAGFKPVRLWFNGLEDCKKMVEAYGKDGYKIVSNKASLVICWHERPLYAVSAWTC</sequence>
<dbReference type="AlphaFoldDB" id="A0A6P3ZK48"/>
<dbReference type="InParanoid" id="A0A6P3ZK48"/>
<evidence type="ECO:0000256" key="2">
    <source>
        <dbReference type="ARBA" id="ARBA00023015"/>
    </source>
</evidence>
<evidence type="ECO:0000313" key="6">
    <source>
        <dbReference type="Proteomes" id="UP001652623"/>
    </source>
</evidence>
<dbReference type="InterPro" id="IPR005202">
    <property type="entry name" value="TF_GRAS"/>
</dbReference>
<feature type="short sequence motif" description="LXXLL motif" evidence="5">
    <location>
        <begin position="245"/>
        <end position="249"/>
    </location>
</feature>
<dbReference type="RefSeq" id="XP_015880415.1">
    <property type="nucleotide sequence ID" value="XM_016024929.4"/>
</dbReference>